<reference evidence="4" key="1">
    <citation type="journal article" date="2019" name="Int. J. Syst. Evol. Microbiol.">
        <title>The Global Catalogue of Microorganisms (GCM) 10K type strain sequencing project: providing services to taxonomists for standard genome sequencing and annotation.</title>
        <authorList>
            <consortium name="The Broad Institute Genomics Platform"/>
            <consortium name="The Broad Institute Genome Sequencing Center for Infectious Disease"/>
            <person name="Wu L."/>
            <person name="Ma J."/>
        </authorList>
    </citation>
    <scope>NUCLEOTIDE SEQUENCE [LARGE SCALE GENOMIC DNA]</scope>
    <source>
        <strain evidence="4">LMG 24813</strain>
    </source>
</reference>
<dbReference type="RefSeq" id="WP_217964626.1">
    <property type="nucleotide sequence ID" value="NZ_JAHTBN010000004.1"/>
</dbReference>
<keyword evidence="4" id="KW-1185">Reference proteome</keyword>
<evidence type="ECO:0000313" key="4">
    <source>
        <dbReference type="Proteomes" id="UP001595848"/>
    </source>
</evidence>
<evidence type="ECO:0000256" key="2">
    <source>
        <dbReference type="SAM" id="SignalP"/>
    </source>
</evidence>
<dbReference type="Pfam" id="PF03401">
    <property type="entry name" value="TctC"/>
    <property type="match status" value="1"/>
</dbReference>
<comment type="caution">
    <text evidence="3">The sequence shown here is derived from an EMBL/GenBank/DDBJ whole genome shotgun (WGS) entry which is preliminary data.</text>
</comment>
<feature type="chain" id="PRO_5047106664" evidence="2">
    <location>
        <begin position="32"/>
        <end position="326"/>
    </location>
</feature>
<name>A0ABV8P1A2_9BURK</name>
<feature type="signal peptide" evidence="2">
    <location>
        <begin position="1"/>
        <end position="31"/>
    </location>
</feature>
<dbReference type="PIRSF" id="PIRSF017082">
    <property type="entry name" value="YflP"/>
    <property type="match status" value="1"/>
</dbReference>
<protein>
    <submittedName>
        <fullName evidence="3">Bug family tripartite tricarboxylate transporter substrate binding protein</fullName>
    </submittedName>
</protein>
<accession>A0ABV8P1A2</accession>
<gene>
    <name evidence="3" type="ORF">ACFOY1_16755</name>
</gene>
<proteinExistence type="inferred from homology"/>
<organism evidence="3 4">
    <name type="scientific">Candidimonas humi</name>
    <dbReference type="NCBI Taxonomy" id="683355"/>
    <lineage>
        <taxon>Bacteria</taxon>
        <taxon>Pseudomonadati</taxon>
        <taxon>Pseudomonadota</taxon>
        <taxon>Betaproteobacteria</taxon>
        <taxon>Burkholderiales</taxon>
        <taxon>Alcaligenaceae</taxon>
        <taxon>Candidimonas</taxon>
    </lineage>
</organism>
<dbReference type="PANTHER" id="PTHR42928:SF5">
    <property type="entry name" value="BLR1237 PROTEIN"/>
    <property type="match status" value="1"/>
</dbReference>
<keyword evidence="2" id="KW-0732">Signal</keyword>
<evidence type="ECO:0000313" key="3">
    <source>
        <dbReference type="EMBL" id="MFC4202604.1"/>
    </source>
</evidence>
<sequence>MPTIPSLARYATTLLAAGGLCLPAAGSAATAWPSKAITIVVPSAAGGAADLSARTLAHFLTGKYGANVVVEDKPGAGGIIGTTAVKQAAADGYTFLLSTNSTQSANQFLYKKLPYDAARDFVDVGMLGKFGTVAVVAPSSPIGTLAQLVDEARSKPGKVFFGYYSSSSRVPPELLKHYAKIRIEGAAYKNITQILTDLRGGLIQFAFVDYLTAMGQIQGGNLKPIAVTGAKPNPAWPGVATTASAYPGFVVEGWLGISAPKGTPADIVAKMNQYMKQAIADPATREQYAKLGLQPESMDVAPFQAFVKQDVQRWKEWVKTAQIPPQ</sequence>
<dbReference type="Proteomes" id="UP001595848">
    <property type="component" value="Unassembled WGS sequence"/>
</dbReference>
<dbReference type="EMBL" id="JBHSBV010000006">
    <property type="protein sequence ID" value="MFC4202604.1"/>
    <property type="molecule type" value="Genomic_DNA"/>
</dbReference>
<evidence type="ECO:0000256" key="1">
    <source>
        <dbReference type="ARBA" id="ARBA00006987"/>
    </source>
</evidence>
<dbReference type="CDD" id="cd07012">
    <property type="entry name" value="PBP2_Bug_TTT"/>
    <property type="match status" value="1"/>
</dbReference>
<comment type="similarity">
    <text evidence="1">Belongs to the UPF0065 (bug) family.</text>
</comment>
<dbReference type="PANTHER" id="PTHR42928">
    <property type="entry name" value="TRICARBOXYLATE-BINDING PROTEIN"/>
    <property type="match status" value="1"/>
</dbReference>
<dbReference type="InterPro" id="IPR005064">
    <property type="entry name" value="BUG"/>
</dbReference>